<evidence type="ECO:0000256" key="7">
    <source>
        <dbReference type="ARBA" id="ARBA00032259"/>
    </source>
</evidence>
<evidence type="ECO:0000259" key="9">
    <source>
        <dbReference type="Pfam" id="PF00171"/>
    </source>
</evidence>
<sequence length="542" mass="59455">VNGIVRIAEPSNERVLNYAPGSPERKNLKKRLDQMLTEEYDIPAIIGGKEIRSGNTIDVVCPHDHAHKLGVCHQVSEDNVATAVEAAHEAWQEWSLMPWESRAAIFLKAAELLAGPWRDTINAATMLGQSKTAFQAEIDAAAEQCDFWRFNAYFMQQIYEVQPNSDVGIWDYIEYRPLEGFVFAVTPFNFTSIGGNLPSAPAIMGNTVLWKPSSTSLLSNYLIYRVLETAGLPPGVINFVPGKGRSVGDPVFASSNLAGLHFTGSTATFQAMWRTMADNLPTYGSYPRIVGETGGKDFIFAHPSADADTVTTAIIRAGFEYQGQKCSAASRAYIPKSLWPGICSDLKNQLAEMKQGSPLDFRNFVCAVIDKDAFNDISEYINEAKNDSNYEVIAGGGCDDSVGYFIEPTVITSQDPNSRLMTEEIFGPVMTVYIYDDGDLDQTLELCDKGSAYALTGAIFAHDRRDIVKMSQALTHAAGNFYINDKPTGAVVGQQPFGGGRASGTNDKAGSMSNLNRWISQRTVKETFDPARAYTYPFMEAE</sequence>
<dbReference type="AlphaFoldDB" id="A0A381T2K8"/>
<evidence type="ECO:0000256" key="5">
    <source>
        <dbReference type="ARBA" id="ARBA00023027"/>
    </source>
</evidence>
<dbReference type="UniPathway" id="UPA00261">
    <property type="reaction ID" value="UER00374"/>
</dbReference>
<comment type="pathway">
    <text evidence="1">Amino-acid degradation; L-proline degradation into L-glutamate; L-glutamate from L-proline: step 2/2.</text>
</comment>
<organism evidence="10">
    <name type="scientific">marine metagenome</name>
    <dbReference type="NCBI Taxonomy" id="408172"/>
    <lineage>
        <taxon>unclassified sequences</taxon>
        <taxon>metagenomes</taxon>
        <taxon>ecological metagenomes</taxon>
    </lineage>
</organism>
<dbReference type="EC" id="1.2.1.88" evidence="3"/>
<dbReference type="PANTHER" id="PTHR42862">
    <property type="entry name" value="DELTA-1-PYRROLINE-5-CARBOXYLATE DEHYDROGENASE 1, ISOFORM A-RELATED"/>
    <property type="match status" value="1"/>
</dbReference>
<keyword evidence="5" id="KW-0520">NAD</keyword>
<gene>
    <name evidence="10" type="ORF">METZ01_LOCUS63286</name>
</gene>
<dbReference type="NCBIfam" id="TIGR01236">
    <property type="entry name" value="D1pyr5carbox1"/>
    <property type="match status" value="1"/>
</dbReference>
<dbReference type="FunFam" id="3.40.605.10:FF:000006">
    <property type="entry name" value="1-pyrroline-5-carboxylate dehydrogenase"/>
    <property type="match status" value="1"/>
</dbReference>
<dbReference type="InterPro" id="IPR005931">
    <property type="entry name" value="P5CDH/ALDH4A1"/>
</dbReference>
<evidence type="ECO:0000256" key="4">
    <source>
        <dbReference type="ARBA" id="ARBA00023002"/>
    </source>
</evidence>
<dbReference type="PROSITE" id="PS00070">
    <property type="entry name" value="ALDEHYDE_DEHYDR_CYS"/>
    <property type="match status" value="1"/>
</dbReference>
<keyword evidence="4" id="KW-0560">Oxidoreductase</keyword>
<keyword evidence="6" id="KW-0642">Proline metabolism</keyword>
<protein>
    <recommendedName>
        <fullName evidence="7">L-glutamate gamma-semialdehyde dehydrogenase</fullName>
        <ecNumber evidence="3">1.2.1.88</ecNumber>
    </recommendedName>
    <alternativeName>
        <fullName evidence="7">L-glutamate gamma-semialdehyde dehydrogenase</fullName>
    </alternativeName>
</protein>
<dbReference type="SUPFAM" id="SSF53720">
    <property type="entry name" value="ALDH-like"/>
    <property type="match status" value="1"/>
</dbReference>
<reference evidence="10" key="1">
    <citation type="submission" date="2018-05" db="EMBL/GenBank/DDBJ databases">
        <authorList>
            <person name="Lanie J.A."/>
            <person name="Ng W.-L."/>
            <person name="Kazmierczak K.M."/>
            <person name="Andrzejewski T.M."/>
            <person name="Davidsen T.M."/>
            <person name="Wayne K.J."/>
            <person name="Tettelin H."/>
            <person name="Glass J.I."/>
            <person name="Rusch D."/>
            <person name="Podicherti R."/>
            <person name="Tsui H.-C.T."/>
            <person name="Winkler M.E."/>
        </authorList>
    </citation>
    <scope>NUCLEOTIDE SEQUENCE</scope>
</reference>
<dbReference type="Pfam" id="PF00171">
    <property type="entry name" value="Aldedh"/>
    <property type="match status" value="1"/>
</dbReference>
<feature type="domain" description="Aldehyde dehydrogenase" evidence="9">
    <location>
        <begin position="54"/>
        <end position="524"/>
    </location>
</feature>
<dbReference type="InterPro" id="IPR050485">
    <property type="entry name" value="Proline_metab_enzyme"/>
</dbReference>
<evidence type="ECO:0000256" key="3">
    <source>
        <dbReference type="ARBA" id="ARBA00012884"/>
    </source>
</evidence>
<accession>A0A381T2K8</accession>
<evidence type="ECO:0000256" key="2">
    <source>
        <dbReference type="ARBA" id="ARBA00009986"/>
    </source>
</evidence>
<dbReference type="InterPro" id="IPR016163">
    <property type="entry name" value="Ald_DH_C"/>
</dbReference>
<evidence type="ECO:0000256" key="6">
    <source>
        <dbReference type="ARBA" id="ARBA00023062"/>
    </source>
</evidence>
<dbReference type="PANTHER" id="PTHR42862:SF1">
    <property type="entry name" value="DELTA-1-PYRROLINE-5-CARBOXYLATE DEHYDROGENASE 2, ISOFORM A-RELATED"/>
    <property type="match status" value="1"/>
</dbReference>
<dbReference type="CDD" id="cd07123">
    <property type="entry name" value="ALDH_F4-17_P5CDH"/>
    <property type="match status" value="1"/>
</dbReference>
<dbReference type="InterPro" id="IPR016162">
    <property type="entry name" value="Ald_DH_N"/>
</dbReference>
<evidence type="ECO:0000256" key="1">
    <source>
        <dbReference type="ARBA" id="ARBA00004786"/>
    </source>
</evidence>
<comment type="similarity">
    <text evidence="2">Belongs to the aldehyde dehydrogenase family.</text>
</comment>
<dbReference type="InterPro" id="IPR015590">
    <property type="entry name" value="Aldehyde_DH_dom"/>
</dbReference>
<dbReference type="Gene3D" id="3.40.605.10">
    <property type="entry name" value="Aldehyde Dehydrogenase, Chain A, domain 1"/>
    <property type="match status" value="1"/>
</dbReference>
<dbReference type="FunFam" id="3.40.309.10:FF:000005">
    <property type="entry name" value="1-pyrroline-5-carboxylate dehydrogenase 1"/>
    <property type="match status" value="1"/>
</dbReference>
<name>A0A381T2K8_9ZZZZ</name>
<dbReference type="GO" id="GO:0009898">
    <property type="term" value="C:cytoplasmic side of plasma membrane"/>
    <property type="evidence" value="ECO:0007669"/>
    <property type="project" value="TreeGrafter"/>
</dbReference>
<evidence type="ECO:0000313" key="10">
    <source>
        <dbReference type="EMBL" id="SVA10432.1"/>
    </source>
</evidence>
<dbReference type="GO" id="GO:0010133">
    <property type="term" value="P:L-proline catabolic process to L-glutamate"/>
    <property type="evidence" value="ECO:0007669"/>
    <property type="project" value="UniProtKB-UniPathway"/>
</dbReference>
<evidence type="ECO:0000256" key="8">
    <source>
        <dbReference type="ARBA" id="ARBA00048142"/>
    </source>
</evidence>
<proteinExistence type="inferred from homology"/>
<dbReference type="InterPro" id="IPR016160">
    <property type="entry name" value="Ald_DH_CS_CYS"/>
</dbReference>
<dbReference type="GO" id="GO:0003842">
    <property type="term" value="F:L-glutamate gamma-semialdehyde dehydrogenase activity"/>
    <property type="evidence" value="ECO:0007669"/>
    <property type="project" value="UniProtKB-EC"/>
</dbReference>
<dbReference type="EMBL" id="UINC01003930">
    <property type="protein sequence ID" value="SVA10432.1"/>
    <property type="molecule type" value="Genomic_DNA"/>
</dbReference>
<dbReference type="InterPro" id="IPR016161">
    <property type="entry name" value="Ald_DH/histidinol_DH"/>
</dbReference>
<dbReference type="Gene3D" id="3.40.309.10">
    <property type="entry name" value="Aldehyde Dehydrogenase, Chain A, domain 2"/>
    <property type="match status" value="1"/>
</dbReference>
<feature type="non-terminal residue" evidence="10">
    <location>
        <position position="1"/>
    </location>
</feature>
<comment type="catalytic activity">
    <reaction evidence="8">
        <text>L-glutamate 5-semialdehyde + NAD(+) + H2O = L-glutamate + NADH + 2 H(+)</text>
        <dbReference type="Rhea" id="RHEA:30235"/>
        <dbReference type="ChEBI" id="CHEBI:15377"/>
        <dbReference type="ChEBI" id="CHEBI:15378"/>
        <dbReference type="ChEBI" id="CHEBI:29985"/>
        <dbReference type="ChEBI" id="CHEBI:57540"/>
        <dbReference type="ChEBI" id="CHEBI:57945"/>
        <dbReference type="ChEBI" id="CHEBI:58066"/>
        <dbReference type="EC" id="1.2.1.88"/>
    </reaction>
</comment>